<dbReference type="Gene3D" id="3.40.50.12780">
    <property type="entry name" value="N-terminal domain of ligase-like"/>
    <property type="match status" value="1"/>
</dbReference>
<dbReference type="AlphaFoldDB" id="A0A371PUY8"/>
<dbReference type="OrthoDB" id="9803968at2"/>
<dbReference type="PROSITE" id="PS00455">
    <property type="entry name" value="AMP_BINDING"/>
    <property type="match status" value="1"/>
</dbReference>
<feature type="region of interest" description="Disordered" evidence="1">
    <location>
        <begin position="507"/>
        <end position="528"/>
    </location>
</feature>
<dbReference type="InterPro" id="IPR045851">
    <property type="entry name" value="AMP-bd_C_sf"/>
</dbReference>
<dbReference type="Proteomes" id="UP000262477">
    <property type="component" value="Unassembled WGS sequence"/>
</dbReference>
<dbReference type="EMBL" id="QUAC01000310">
    <property type="protein sequence ID" value="REK86292.1"/>
    <property type="molecule type" value="Genomic_DNA"/>
</dbReference>
<dbReference type="InterPro" id="IPR000873">
    <property type="entry name" value="AMP-dep_synth/lig_dom"/>
</dbReference>
<gene>
    <name evidence="4" type="ORF">DY245_33725</name>
</gene>
<sequence>MSLSAAAILAESAARRPEHPAVLYGTESVPYRELWYSARKYAAVLRDHGIGPGDKVALLLPNIPEFPAAYFGVLALGAVVVPVNTLLKSGEIEHVLRDSGAKVLVCAGPLLGEGAKSAAAAAVPVLAVLPGADADIPRLDELAAHARPIDHYVPCEPTDIALILYTSGTTGQAKGAMLTQLNVVMNVDTTMLSPFDFQPDDLLLGCLPLHHSFGQMCAMNACFRAGASLVLMERFDAEDALEVMERHRCTVFMGVPTMYSALLDAAELDGRRPQLDRAFSGGSALPVKTLQEFQATFGCQIYEGYGLTETSPVATYNQKAWPCRPGTVGRPIWGVEVEIARADVEGGIELLPTGELGEVVVRGHNVMAGYLNRPEATAEVVVDGWFRSGDLGVKDADGYLTILDRKKDLVLHGGFNVYPREVEEVLTGHPAIAQVAVIGLPHEVYGEVVCAVVVPRPGATPGPALAREIITWSMERLAAFKCPRSVEFVDAFPLGPSGKILKRELTATYASGRPTPSTGPRAGSATSH</sequence>
<keyword evidence="5" id="KW-1185">Reference proteome</keyword>
<evidence type="ECO:0000313" key="5">
    <source>
        <dbReference type="Proteomes" id="UP000262477"/>
    </source>
</evidence>
<dbReference type="Pfam" id="PF00501">
    <property type="entry name" value="AMP-binding"/>
    <property type="match status" value="1"/>
</dbReference>
<dbReference type="InterPro" id="IPR042099">
    <property type="entry name" value="ANL_N_sf"/>
</dbReference>
<proteinExistence type="predicted"/>
<feature type="domain" description="AMP-dependent synthetase/ligase" evidence="2">
    <location>
        <begin position="10"/>
        <end position="371"/>
    </location>
</feature>
<organism evidence="4 5">
    <name type="scientific">Streptomyces inhibens</name>
    <dbReference type="NCBI Taxonomy" id="2293571"/>
    <lineage>
        <taxon>Bacteria</taxon>
        <taxon>Bacillati</taxon>
        <taxon>Actinomycetota</taxon>
        <taxon>Actinomycetes</taxon>
        <taxon>Kitasatosporales</taxon>
        <taxon>Streptomycetaceae</taxon>
        <taxon>Streptomyces</taxon>
    </lineage>
</organism>
<dbReference type="Pfam" id="PF13193">
    <property type="entry name" value="AMP-binding_C"/>
    <property type="match status" value="1"/>
</dbReference>
<feature type="domain" description="AMP-binding enzyme C-terminal" evidence="3">
    <location>
        <begin position="421"/>
        <end position="499"/>
    </location>
</feature>
<evidence type="ECO:0000259" key="2">
    <source>
        <dbReference type="Pfam" id="PF00501"/>
    </source>
</evidence>
<comment type="caution">
    <text evidence="4">The sequence shown here is derived from an EMBL/GenBank/DDBJ whole genome shotgun (WGS) entry which is preliminary data.</text>
</comment>
<dbReference type="CDD" id="cd05936">
    <property type="entry name" value="FC-FACS_FadD_like"/>
    <property type="match status" value="1"/>
</dbReference>
<dbReference type="PANTHER" id="PTHR43767">
    <property type="entry name" value="LONG-CHAIN-FATTY-ACID--COA LIGASE"/>
    <property type="match status" value="1"/>
</dbReference>
<reference evidence="4 5" key="1">
    <citation type="submission" date="2018-08" db="EMBL/GenBank/DDBJ databases">
        <title>Streptomyces NEAU-D10 sp. nov., a novel Actinomycete isolated from soil.</title>
        <authorList>
            <person name="Jin L."/>
        </authorList>
    </citation>
    <scope>NUCLEOTIDE SEQUENCE [LARGE SCALE GENOMIC DNA]</scope>
    <source>
        <strain evidence="4 5">NEAU-D10</strain>
    </source>
</reference>
<dbReference type="InterPro" id="IPR050237">
    <property type="entry name" value="ATP-dep_AMP-bd_enzyme"/>
</dbReference>
<name>A0A371PUY8_STRIH</name>
<dbReference type="InterPro" id="IPR025110">
    <property type="entry name" value="AMP-bd_C"/>
</dbReference>
<dbReference type="PANTHER" id="PTHR43767:SF12">
    <property type="entry name" value="AMP-DEPENDENT SYNTHETASE AND LIGASE"/>
    <property type="match status" value="1"/>
</dbReference>
<dbReference type="InterPro" id="IPR020845">
    <property type="entry name" value="AMP-binding_CS"/>
</dbReference>
<dbReference type="Gene3D" id="3.30.300.30">
    <property type="match status" value="1"/>
</dbReference>
<feature type="compositionally biased region" description="Polar residues" evidence="1">
    <location>
        <begin position="514"/>
        <end position="528"/>
    </location>
</feature>
<accession>A0A371PUY8</accession>
<keyword evidence="4" id="KW-0436">Ligase</keyword>
<evidence type="ECO:0000259" key="3">
    <source>
        <dbReference type="Pfam" id="PF13193"/>
    </source>
</evidence>
<protein>
    <submittedName>
        <fullName evidence="4">Long-chain fatty acid--CoA ligase</fullName>
    </submittedName>
</protein>
<dbReference type="RefSeq" id="WP_128510941.1">
    <property type="nucleotide sequence ID" value="NZ_QUAC01000310.1"/>
</dbReference>
<evidence type="ECO:0000256" key="1">
    <source>
        <dbReference type="SAM" id="MobiDB-lite"/>
    </source>
</evidence>
<dbReference type="GO" id="GO:0016877">
    <property type="term" value="F:ligase activity, forming carbon-sulfur bonds"/>
    <property type="evidence" value="ECO:0007669"/>
    <property type="project" value="UniProtKB-ARBA"/>
</dbReference>
<dbReference type="SUPFAM" id="SSF56801">
    <property type="entry name" value="Acetyl-CoA synthetase-like"/>
    <property type="match status" value="1"/>
</dbReference>
<evidence type="ECO:0000313" key="4">
    <source>
        <dbReference type="EMBL" id="REK86292.1"/>
    </source>
</evidence>